<comment type="similarity">
    <text evidence="7">In the N-terminal section; belongs to the binding-protein-dependent transport system permease family.</text>
</comment>
<dbReference type="GO" id="GO:0022857">
    <property type="term" value="F:transmembrane transporter activity"/>
    <property type="evidence" value="ECO:0007669"/>
    <property type="project" value="InterPro"/>
</dbReference>
<evidence type="ECO:0000256" key="2">
    <source>
        <dbReference type="ARBA" id="ARBA00022448"/>
    </source>
</evidence>
<feature type="domain" description="ABC transmembrane type-1" evidence="9">
    <location>
        <begin position="22"/>
        <end position="201"/>
    </location>
</feature>
<evidence type="ECO:0000256" key="5">
    <source>
        <dbReference type="ARBA" id="ARBA00023136"/>
    </source>
</evidence>
<protein>
    <submittedName>
        <fullName evidence="10">Glycine betaine/carnitine/choline ABC transporter substrate-binding and permease protein</fullName>
    </submittedName>
</protein>
<evidence type="ECO:0000256" key="6">
    <source>
        <dbReference type="ARBA" id="ARBA00035642"/>
    </source>
</evidence>
<proteinExistence type="inferred from homology"/>
<feature type="transmembrane region" description="Helical" evidence="8">
    <location>
        <begin position="213"/>
        <end position="233"/>
    </location>
</feature>
<dbReference type="SUPFAM" id="SSF161098">
    <property type="entry name" value="MetI-like"/>
    <property type="match status" value="1"/>
</dbReference>
<dbReference type="InterPro" id="IPR051204">
    <property type="entry name" value="ABC_transp_perm/SBD"/>
</dbReference>
<feature type="transmembrane region" description="Helical" evidence="8">
    <location>
        <begin position="26"/>
        <end position="48"/>
    </location>
</feature>
<dbReference type="Pfam" id="PF00528">
    <property type="entry name" value="BPD_transp_1"/>
    <property type="match status" value="1"/>
</dbReference>
<dbReference type="Gene3D" id="1.10.3720.10">
    <property type="entry name" value="MetI-like"/>
    <property type="match status" value="1"/>
</dbReference>
<comment type="caution">
    <text evidence="10">The sequence shown here is derived from an EMBL/GenBank/DDBJ whole genome shotgun (WGS) entry which is preliminary data.</text>
</comment>
<dbReference type="GO" id="GO:0031460">
    <property type="term" value="P:glycine betaine transport"/>
    <property type="evidence" value="ECO:0007669"/>
    <property type="project" value="TreeGrafter"/>
</dbReference>
<evidence type="ECO:0000256" key="4">
    <source>
        <dbReference type="ARBA" id="ARBA00022989"/>
    </source>
</evidence>
<feature type="transmembrane region" description="Helical" evidence="8">
    <location>
        <begin position="145"/>
        <end position="173"/>
    </location>
</feature>
<evidence type="ECO:0000313" key="11">
    <source>
        <dbReference type="Proteomes" id="UP000198374"/>
    </source>
</evidence>
<comment type="similarity">
    <text evidence="8">Belongs to the binding-protein-dependent transport system permease family.</text>
</comment>
<keyword evidence="2 8" id="KW-0813">Transport</keyword>
<organism evidence="10 11">
    <name type="scientific">Secundilactobacillus mixtipabuli</name>
    <dbReference type="NCBI Taxonomy" id="1435342"/>
    <lineage>
        <taxon>Bacteria</taxon>
        <taxon>Bacillati</taxon>
        <taxon>Bacillota</taxon>
        <taxon>Bacilli</taxon>
        <taxon>Lactobacillales</taxon>
        <taxon>Lactobacillaceae</taxon>
        <taxon>Secundilactobacillus</taxon>
    </lineage>
</organism>
<sequence length="510" mass="56114">MTVISQLMSYINKNHSDLLQALWQHISISLIAMIITILIAIPLAIALIDHRRIGEVFLQITGVIQTIPSLAVLGILIPFVGIGTVPAIIALVLYAIMPVFQNTYAGLTNIDPVLLEAADALGVSPRFKLFKVELPLAMPMILSGIRIATVLVIGTATLAALIGGGGLGTYILLGIQTNNNTALLVGAVLSAILALLANWLIEVLSKVPLKRLGIGTLILVMIGLGGTLGYQLLKPQTETVTIAGKLGGEPEVLINMYRDLIEEHDPNVKVVLKPNLGGTSFLFKGLQSGKIDVYPEFTGTILQTLVKGDRHVSRNPHVAYQDARDQLKQQFKMTYLKPMAYQNNYAVVVRQDTAKRYQLKTISDLARIANQLSGAFDPDFYQESNGYPGLKKTYGMHLQSARTMEPSLRYEALNNRRVDVTDGYTTDPQIRKYHFVVLKDDKAFFPTYQGAPLMKTSFAKQHPGIVKQLSRLSGQISVTDMQTMNYQVTVKHKRASAVARAYLKAHHYLK</sequence>
<dbReference type="FunFam" id="1.10.3720.10:FF:000001">
    <property type="entry name" value="Glycine betaine ABC transporter, permease"/>
    <property type="match status" value="1"/>
</dbReference>
<comment type="subcellular location">
    <subcellularLocation>
        <location evidence="8">Cell membrane</location>
        <topology evidence="8">Multi-pass membrane protein</topology>
    </subcellularLocation>
    <subcellularLocation>
        <location evidence="1">Membrane</location>
        <topology evidence="1">Multi-pass membrane protein</topology>
    </subcellularLocation>
</comment>
<evidence type="ECO:0000256" key="3">
    <source>
        <dbReference type="ARBA" id="ARBA00022692"/>
    </source>
</evidence>
<dbReference type="CDD" id="cd06261">
    <property type="entry name" value="TM_PBP2"/>
    <property type="match status" value="1"/>
</dbReference>
<dbReference type="Gene3D" id="3.40.190.10">
    <property type="entry name" value="Periplasmic binding protein-like II"/>
    <property type="match status" value="1"/>
</dbReference>
<dbReference type="InterPro" id="IPR000515">
    <property type="entry name" value="MetI-like"/>
</dbReference>
<dbReference type="EMBL" id="BCMF01000003">
    <property type="protein sequence ID" value="GAW98629.1"/>
    <property type="molecule type" value="Genomic_DNA"/>
</dbReference>
<keyword evidence="11" id="KW-1185">Reference proteome</keyword>
<dbReference type="Proteomes" id="UP000198374">
    <property type="component" value="Unassembled WGS sequence"/>
</dbReference>
<dbReference type="SUPFAM" id="SSF53850">
    <property type="entry name" value="Periplasmic binding protein-like II"/>
    <property type="match status" value="1"/>
</dbReference>
<name>A0A1Z5IA70_9LACO</name>
<gene>
    <name evidence="10" type="primary">opuCC</name>
    <name evidence="10" type="ORF">IWT30_00588</name>
</gene>
<feature type="transmembrane region" description="Helical" evidence="8">
    <location>
        <begin position="182"/>
        <end position="201"/>
    </location>
</feature>
<evidence type="ECO:0000259" key="9">
    <source>
        <dbReference type="PROSITE" id="PS50928"/>
    </source>
</evidence>
<comment type="similarity">
    <text evidence="6">In the C-terminal section; belongs to the OsmX family.</text>
</comment>
<dbReference type="InterPro" id="IPR035906">
    <property type="entry name" value="MetI-like_sf"/>
</dbReference>
<evidence type="ECO:0000313" key="10">
    <source>
        <dbReference type="EMBL" id="GAW98629.1"/>
    </source>
</evidence>
<evidence type="ECO:0000256" key="8">
    <source>
        <dbReference type="RuleBase" id="RU363032"/>
    </source>
</evidence>
<dbReference type="PROSITE" id="PS50928">
    <property type="entry name" value="ABC_TM1"/>
    <property type="match status" value="1"/>
</dbReference>
<keyword evidence="4 8" id="KW-1133">Transmembrane helix</keyword>
<evidence type="ECO:0000256" key="7">
    <source>
        <dbReference type="ARBA" id="ARBA00035652"/>
    </source>
</evidence>
<dbReference type="AlphaFoldDB" id="A0A1Z5IA70"/>
<dbReference type="PANTHER" id="PTHR30177">
    <property type="entry name" value="GLYCINE BETAINE/L-PROLINE TRANSPORT SYSTEM PERMEASE PROTEIN PROW"/>
    <property type="match status" value="1"/>
</dbReference>
<dbReference type="GO" id="GO:0043190">
    <property type="term" value="C:ATP-binding cassette (ABC) transporter complex"/>
    <property type="evidence" value="ECO:0007669"/>
    <property type="project" value="InterPro"/>
</dbReference>
<reference evidence="10 11" key="1">
    <citation type="submission" date="2015-11" db="EMBL/GenBank/DDBJ databases">
        <title>Draft genome sequences of new species of the genus Lactobacillus isolated from orchardgrass silage.</title>
        <authorList>
            <person name="Tohno M."/>
            <person name="Tanizawa Y."/>
            <person name="Arita M."/>
        </authorList>
    </citation>
    <scope>NUCLEOTIDE SEQUENCE [LARGE SCALE GENOMIC DNA]</scope>
    <source>
        <strain evidence="10 11">IWT30</strain>
    </source>
</reference>
<dbReference type="InterPro" id="IPR058089">
    <property type="entry name" value="EgtUBC_SBD"/>
</dbReference>
<dbReference type="PANTHER" id="PTHR30177:SF4">
    <property type="entry name" value="OSMOPROTECTANT IMPORT PERMEASE PROTEIN OSMW"/>
    <property type="match status" value="1"/>
</dbReference>
<accession>A0A1Z5IA70</accession>
<dbReference type="Gene3D" id="3.40.190.120">
    <property type="entry name" value="Osmoprotection protein (prox), domain 2"/>
    <property type="match status" value="1"/>
</dbReference>
<dbReference type="CDD" id="cd13610">
    <property type="entry name" value="PBP2_ChoS"/>
    <property type="match status" value="1"/>
</dbReference>
<keyword evidence="3 8" id="KW-0812">Transmembrane</keyword>
<keyword evidence="5 8" id="KW-0472">Membrane</keyword>
<dbReference type="Pfam" id="PF04069">
    <property type="entry name" value="OpuAC"/>
    <property type="match status" value="1"/>
</dbReference>
<dbReference type="InterPro" id="IPR007210">
    <property type="entry name" value="ABC_Gly_betaine_transp_sub-bd"/>
</dbReference>
<feature type="transmembrane region" description="Helical" evidence="8">
    <location>
        <begin position="69"/>
        <end position="97"/>
    </location>
</feature>
<evidence type="ECO:0000256" key="1">
    <source>
        <dbReference type="ARBA" id="ARBA00004141"/>
    </source>
</evidence>